<dbReference type="EMBL" id="CAJVAX010000012">
    <property type="protein sequence ID" value="CAG7624385.1"/>
    <property type="molecule type" value="Genomic_DNA"/>
</dbReference>
<feature type="compositionally biased region" description="Basic residues" evidence="1">
    <location>
        <begin position="64"/>
        <end position="89"/>
    </location>
</feature>
<dbReference type="AlphaFoldDB" id="A0A9W4E5A0"/>
<feature type="compositionally biased region" description="Basic and acidic residues" evidence="1">
    <location>
        <begin position="52"/>
        <end position="63"/>
    </location>
</feature>
<evidence type="ECO:0000313" key="2">
    <source>
        <dbReference type="EMBL" id="CAG7624385.1"/>
    </source>
</evidence>
<organism evidence="2 3">
    <name type="scientific">Actinacidiphila bryophytorum</name>
    <dbReference type="NCBI Taxonomy" id="1436133"/>
    <lineage>
        <taxon>Bacteria</taxon>
        <taxon>Bacillati</taxon>
        <taxon>Actinomycetota</taxon>
        <taxon>Actinomycetes</taxon>
        <taxon>Kitasatosporales</taxon>
        <taxon>Streptomycetaceae</taxon>
        <taxon>Actinacidiphila</taxon>
    </lineage>
</organism>
<feature type="compositionally biased region" description="Basic residues" evidence="1">
    <location>
        <begin position="117"/>
        <end position="130"/>
    </location>
</feature>
<feature type="compositionally biased region" description="Basic and acidic residues" evidence="1">
    <location>
        <begin position="94"/>
        <end position="105"/>
    </location>
</feature>
<accession>A0A9W4E5A0</accession>
<dbReference type="Proteomes" id="UP001153328">
    <property type="component" value="Unassembled WGS sequence"/>
</dbReference>
<sequence length="136" mass="15202">MRPRAPPRAPHRGLGHAYQAFGPGMPNTNHPSACPRFDVPEDGSPDATSDDPATRLRFPDRRPVHPRHAAAGRRTLRRRGRCRGRRRAAARAAGRPEPERPDSRPPPRLPRPGPAAPRRRARPALPRVRRHPDPGR</sequence>
<reference evidence="2" key="1">
    <citation type="submission" date="2021-06" db="EMBL/GenBank/DDBJ databases">
        <authorList>
            <person name="Arsene-Ploetze F."/>
        </authorList>
    </citation>
    <scope>NUCLEOTIDE SEQUENCE</scope>
    <source>
        <strain evidence="2">SBRY1</strain>
    </source>
</reference>
<feature type="region of interest" description="Disordered" evidence="1">
    <location>
        <begin position="1"/>
        <end position="136"/>
    </location>
</feature>
<keyword evidence="3" id="KW-1185">Reference proteome</keyword>
<feature type="compositionally biased region" description="Pro residues" evidence="1">
    <location>
        <begin position="106"/>
        <end position="115"/>
    </location>
</feature>
<feature type="compositionally biased region" description="Basic residues" evidence="1">
    <location>
        <begin position="1"/>
        <end position="14"/>
    </location>
</feature>
<comment type="caution">
    <text evidence="2">The sequence shown here is derived from an EMBL/GenBank/DDBJ whole genome shotgun (WGS) entry which is preliminary data.</text>
</comment>
<evidence type="ECO:0000256" key="1">
    <source>
        <dbReference type="SAM" id="MobiDB-lite"/>
    </source>
</evidence>
<proteinExistence type="predicted"/>
<name>A0A9W4E5A0_9ACTN</name>
<evidence type="ECO:0000313" key="3">
    <source>
        <dbReference type="Proteomes" id="UP001153328"/>
    </source>
</evidence>
<protein>
    <submittedName>
        <fullName evidence="2">Uncharacterized protein</fullName>
    </submittedName>
</protein>
<gene>
    <name evidence="2" type="ORF">SBRY_20047</name>
</gene>